<dbReference type="GO" id="GO:0016020">
    <property type="term" value="C:membrane"/>
    <property type="evidence" value="ECO:0007669"/>
    <property type="project" value="UniProtKB-SubCell"/>
</dbReference>
<protein>
    <recommendedName>
        <fullName evidence="6">Thioredoxin domain-containing protein</fullName>
    </recommendedName>
</protein>
<dbReference type="Pfam" id="PF00085">
    <property type="entry name" value="Thioredoxin"/>
    <property type="match status" value="1"/>
</dbReference>
<proteinExistence type="predicted"/>
<dbReference type="GO" id="GO:0005783">
    <property type="term" value="C:endoplasmic reticulum"/>
    <property type="evidence" value="ECO:0007669"/>
    <property type="project" value="TreeGrafter"/>
</dbReference>
<reference evidence="7" key="1">
    <citation type="journal article" date="2020" name="Nature">
        <title>Giant virus diversity and host interactions through global metagenomics.</title>
        <authorList>
            <person name="Schulz F."/>
            <person name="Roux S."/>
            <person name="Paez-Espino D."/>
            <person name="Jungbluth S."/>
            <person name="Walsh D.A."/>
            <person name="Denef V.J."/>
            <person name="McMahon K.D."/>
            <person name="Konstantinidis K.T."/>
            <person name="Eloe-Fadrosh E.A."/>
            <person name="Kyrpides N.C."/>
            <person name="Woyke T."/>
        </authorList>
    </citation>
    <scope>NUCLEOTIDE SEQUENCE</scope>
    <source>
        <strain evidence="7">GVMAG-M-3300024252-29</strain>
    </source>
</reference>
<comment type="subcellular location">
    <subcellularLocation>
        <location evidence="1">Membrane</location>
        <topology evidence="1">Single-pass membrane protein</topology>
    </subcellularLocation>
</comment>
<accession>A0A6C0IJN3</accession>
<keyword evidence="2 5" id="KW-0812">Transmembrane</keyword>
<evidence type="ECO:0000256" key="1">
    <source>
        <dbReference type="ARBA" id="ARBA00004167"/>
    </source>
</evidence>
<dbReference type="PANTHER" id="PTHR46426">
    <property type="entry name" value="PROTEIN DISULFIDE-ISOMERASE TMX3"/>
    <property type="match status" value="1"/>
</dbReference>
<evidence type="ECO:0000256" key="2">
    <source>
        <dbReference type="ARBA" id="ARBA00022692"/>
    </source>
</evidence>
<dbReference type="InterPro" id="IPR013766">
    <property type="entry name" value="Thioredoxin_domain"/>
</dbReference>
<name>A0A6C0IJN3_9ZZZZ</name>
<dbReference type="PANTHER" id="PTHR46426:SF1">
    <property type="entry name" value="PROTEIN DISULFIDE-ISOMERASE TMX3"/>
    <property type="match status" value="1"/>
</dbReference>
<dbReference type="EMBL" id="MN740207">
    <property type="protein sequence ID" value="QHT93441.1"/>
    <property type="molecule type" value="Genomic_DNA"/>
</dbReference>
<dbReference type="AlphaFoldDB" id="A0A6C0IJN3"/>
<evidence type="ECO:0000256" key="3">
    <source>
        <dbReference type="ARBA" id="ARBA00022989"/>
    </source>
</evidence>
<dbReference type="PROSITE" id="PS51352">
    <property type="entry name" value="THIOREDOXIN_2"/>
    <property type="match status" value="1"/>
</dbReference>
<sequence>MFAEILNKIRTNPVFYLMILVTIIILCVAAYMIFQKSKPNLKTSIEPGASKQVSSQEAEVMFFYANWCPHCKAAKPHWKEVKDEYDGKTINGYTLNFTDIDCTEETPEIRKATEEYDIEGYPTIKLIKDGQVIDYDAKPTKDTLEKFITTVL</sequence>
<evidence type="ECO:0000313" key="7">
    <source>
        <dbReference type="EMBL" id="QHT93441.1"/>
    </source>
</evidence>
<organism evidence="7">
    <name type="scientific">viral metagenome</name>
    <dbReference type="NCBI Taxonomy" id="1070528"/>
    <lineage>
        <taxon>unclassified sequences</taxon>
        <taxon>metagenomes</taxon>
        <taxon>organismal metagenomes</taxon>
    </lineage>
</organism>
<dbReference type="InterPro" id="IPR036249">
    <property type="entry name" value="Thioredoxin-like_sf"/>
</dbReference>
<feature type="transmembrane region" description="Helical" evidence="5">
    <location>
        <begin position="14"/>
        <end position="34"/>
    </location>
</feature>
<evidence type="ECO:0000256" key="5">
    <source>
        <dbReference type="SAM" id="Phobius"/>
    </source>
</evidence>
<evidence type="ECO:0000259" key="6">
    <source>
        <dbReference type="PROSITE" id="PS51352"/>
    </source>
</evidence>
<dbReference type="CDD" id="cd02961">
    <property type="entry name" value="PDI_a_family"/>
    <property type="match status" value="1"/>
</dbReference>
<keyword evidence="4 5" id="KW-0472">Membrane</keyword>
<keyword evidence="3 5" id="KW-1133">Transmembrane helix</keyword>
<dbReference type="Gene3D" id="3.40.30.10">
    <property type="entry name" value="Glutaredoxin"/>
    <property type="match status" value="1"/>
</dbReference>
<dbReference type="SUPFAM" id="SSF52833">
    <property type="entry name" value="Thioredoxin-like"/>
    <property type="match status" value="1"/>
</dbReference>
<dbReference type="InterPro" id="IPR052250">
    <property type="entry name" value="PDI_TMX3"/>
</dbReference>
<feature type="domain" description="Thioredoxin" evidence="6">
    <location>
        <begin position="32"/>
        <end position="152"/>
    </location>
</feature>
<evidence type="ECO:0000256" key="4">
    <source>
        <dbReference type="ARBA" id="ARBA00023136"/>
    </source>
</evidence>